<name>A0AAE9XTX5_9PROT</name>
<organism evidence="2 3">
    <name type="scientific">Gimibacter soli</name>
    <dbReference type="NCBI Taxonomy" id="3024400"/>
    <lineage>
        <taxon>Bacteria</taxon>
        <taxon>Pseudomonadati</taxon>
        <taxon>Pseudomonadota</taxon>
        <taxon>Alphaproteobacteria</taxon>
        <taxon>Kordiimonadales</taxon>
        <taxon>Temperatibacteraceae</taxon>
        <taxon>Gimibacter</taxon>
    </lineage>
</organism>
<dbReference type="KEGG" id="gso:PH603_01160"/>
<feature type="signal peptide" evidence="1">
    <location>
        <begin position="1"/>
        <end position="26"/>
    </location>
</feature>
<dbReference type="EMBL" id="CP116805">
    <property type="protein sequence ID" value="WCL54365.1"/>
    <property type="molecule type" value="Genomic_DNA"/>
</dbReference>
<gene>
    <name evidence="2" type="ORF">PH603_01160</name>
</gene>
<evidence type="ECO:0000256" key="1">
    <source>
        <dbReference type="SAM" id="SignalP"/>
    </source>
</evidence>
<protein>
    <submittedName>
        <fullName evidence="2">Uncharacterized protein</fullName>
    </submittedName>
</protein>
<evidence type="ECO:0000313" key="3">
    <source>
        <dbReference type="Proteomes" id="UP001217500"/>
    </source>
</evidence>
<dbReference type="Proteomes" id="UP001217500">
    <property type="component" value="Chromosome"/>
</dbReference>
<dbReference type="RefSeq" id="WP_289504084.1">
    <property type="nucleotide sequence ID" value="NZ_CP116805.1"/>
</dbReference>
<keyword evidence="1" id="KW-0732">Signal</keyword>
<feature type="chain" id="PRO_5042144075" evidence="1">
    <location>
        <begin position="27"/>
        <end position="127"/>
    </location>
</feature>
<dbReference type="AlphaFoldDB" id="A0AAE9XTX5"/>
<keyword evidence="3" id="KW-1185">Reference proteome</keyword>
<sequence length="127" mass="13431">MTREFPLRLAFTALALSLFAAPHAGADDAFIEGFPDVPLIAGVREVDGEKMLFDTPSGTLGEVHLVGGKSSAELIDAYALALPPLGWNCLEHGGVLACERGKDKLALSPRKTTGRAGYIVIKLEPAE</sequence>
<proteinExistence type="predicted"/>
<evidence type="ECO:0000313" key="2">
    <source>
        <dbReference type="EMBL" id="WCL54365.1"/>
    </source>
</evidence>
<accession>A0AAE9XTX5</accession>
<reference evidence="2" key="1">
    <citation type="submission" date="2023-01" db="EMBL/GenBank/DDBJ databases">
        <title>The genome sequence of Kordiimonadaceae bacterium 6D33.</title>
        <authorList>
            <person name="Liu Y."/>
        </authorList>
    </citation>
    <scope>NUCLEOTIDE SEQUENCE</scope>
    <source>
        <strain evidence="2">6D33</strain>
    </source>
</reference>